<comment type="caution">
    <text evidence="11">Lacks conserved residue(s) required for the propagation of feature annotation.</text>
</comment>
<comment type="catalytic activity">
    <reaction evidence="10 11">
        <text>uridine(2552) in 23S rRNA + S-adenosyl-L-methionine = 2'-O-methyluridine(2552) in 23S rRNA + S-adenosyl-L-homocysteine + H(+)</text>
        <dbReference type="Rhea" id="RHEA:42720"/>
        <dbReference type="Rhea" id="RHEA-COMP:10202"/>
        <dbReference type="Rhea" id="RHEA-COMP:10203"/>
        <dbReference type="ChEBI" id="CHEBI:15378"/>
        <dbReference type="ChEBI" id="CHEBI:57856"/>
        <dbReference type="ChEBI" id="CHEBI:59789"/>
        <dbReference type="ChEBI" id="CHEBI:65315"/>
        <dbReference type="ChEBI" id="CHEBI:74478"/>
        <dbReference type="EC" id="2.1.1.166"/>
    </reaction>
</comment>
<evidence type="ECO:0000256" key="10">
    <source>
        <dbReference type="ARBA" id="ARBA00048970"/>
    </source>
</evidence>
<keyword evidence="11" id="KW-0963">Cytoplasm</keyword>
<dbReference type="GO" id="GO:0005737">
    <property type="term" value="C:cytoplasm"/>
    <property type="evidence" value="ECO:0007669"/>
    <property type="project" value="UniProtKB-SubCell"/>
</dbReference>
<evidence type="ECO:0000256" key="6">
    <source>
        <dbReference type="ARBA" id="ARBA00038861"/>
    </source>
</evidence>
<comment type="caution">
    <text evidence="14">The sequence shown here is derived from an EMBL/GenBank/DDBJ whole genome shotgun (WGS) entry which is preliminary data.</text>
</comment>
<reference evidence="15" key="1">
    <citation type="submission" date="2017-09" db="EMBL/GenBank/DDBJ databases">
        <title>Depth-based differentiation of microbial function through sediment-hosted aquifers and enrichment of novel symbionts in the deep terrestrial subsurface.</title>
        <authorList>
            <person name="Probst A.J."/>
            <person name="Ladd B."/>
            <person name="Jarett J.K."/>
            <person name="Geller-Mcgrath D.E."/>
            <person name="Sieber C.M.K."/>
            <person name="Emerson J.B."/>
            <person name="Anantharaman K."/>
            <person name="Thomas B.C."/>
            <person name="Malmstrom R."/>
            <person name="Stieglmeier M."/>
            <person name="Klingl A."/>
            <person name="Woyke T."/>
            <person name="Ryan C.M."/>
            <person name="Banfield J.F."/>
        </authorList>
    </citation>
    <scope>NUCLEOTIDE SEQUENCE [LARGE SCALE GENOMIC DNA]</scope>
</reference>
<evidence type="ECO:0000256" key="9">
    <source>
        <dbReference type="ARBA" id="ARBA00042745"/>
    </source>
</evidence>
<keyword evidence="3 11" id="KW-0808">Transferase</keyword>
<dbReference type="InterPro" id="IPR029063">
    <property type="entry name" value="SAM-dependent_MTases_sf"/>
</dbReference>
<evidence type="ECO:0000256" key="4">
    <source>
        <dbReference type="ARBA" id="ARBA00022691"/>
    </source>
</evidence>
<sequence length="222" mass="25332">MKFDLSKEDFYTQKAKEEGYPARSVYKLKEIDEKFRIFKNSDRVLDLGATPGSWLLYISKKIGSAGQVVAVDMEDLKIETPFNSVFIKKTVFDDDFFDALIRCCHPEAKPKDLSRDSSLSLRMTECTPIFDAVVSDLAPQTSGIHEKDVANCLELAERALFIVEQTLNKAGSFITKLFEGADVDDFIKEVGRNFKIVKRYRPQAIRKGSREFYLVAKDFINE</sequence>
<proteinExistence type="inferred from homology"/>
<gene>
    <name evidence="11" type="primary">rlmE</name>
    <name evidence="11" type="synonym">ftsJ</name>
    <name evidence="11" type="synonym">rrmJ</name>
    <name evidence="14" type="ORF">COT20_00050</name>
</gene>
<dbReference type="EC" id="2.1.1.166" evidence="6 11"/>
<dbReference type="GO" id="GO:0008650">
    <property type="term" value="F:rRNA (uridine-2'-O-)-methyltransferase activity"/>
    <property type="evidence" value="ECO:0007669"/>
    <property type="project" value="UniProtKB-UniRule"/>
</dbReference>
<evidence type="ECO:0000256" key="3">
    <source>
        <dbReference type="ARBA" id="ARBA00022679"/>
    </source>
</evidence>
<evidence type="ECO:0000313" key="15">
    <source>
        <dbReference type="Proteomes" id="UP000229784"/>
    </source>
</evidence>
<comment type="subcellular location">
    <subcellularLocation>
        <location evidence="11">Cytoplasm</location>
    </subcellularLocation>
</comment>
<evidence type="ECO:0000256" key="2">
    <source>
        <dbReference type="ARBA" id="ARBA00022603"/>
    </source>
</evidence>
<accession>A0A2M6XVI0</accession>
<organism evidence="14 15">
    <name type="scientific">bacterium (Candidatus Gribaldobacteria) CG08_land_8_20_14_0_20_39_15</name>
    <dbReference type="NCBI Taxonomy" id="2014273"/>
    <lineage>
        <taxon>Bacteria</taxon>
        <taxon>Candidatus Gribaldobacteria</taxon>
    </lineage>
</organism>
<dbReference type="InterPro" id="IPR002877">
    <property type="entry name" value="RNA_MeTrfase_FtsJ_dom"/>
</dbReference>
<comment type="similarity">
    <text evidence="11">Belongs to the class I-like SAM-binding methyltransferase superfamily. RNA methyltransferase RlmE family.</text>
</comment>
<protein>
    <recommendedName>
        <fullName evidence="7 11">Ribosomal RNA large subunit methyltransferase E</fullName>
        <ecNumber evidence="6 11">2.1.1.166</ecNumber>
    </recommendedName>
    <alternativeName>
        <fullName evidence="9 11">23S rRNA Um2552 methyltransferase</fullName>
    </alternativeName>
    <alternativeName>
        <fullName evidence="8 11">rRNA (uridine-2'-O-)-methyltransferase</fullName>
    </alternativeName>
</protein>
<evidence type="ECO:0000313" key="14">
    <source>
        <dbReference type="EMBL" id="PIU16603.1"/>
    </source>
</evidence>
<dbReference type="InterPro" id="IPR050082">
    <property type="entry name" value="RNA_methyltr_RlmE"/>
</dbReference>
<evidence type="ECO:0000256" key="7">
    <source>
        <dbReference type="ARBA" id="ARBA00041129"/>
    </source>
</evidence>
<keyword evidence="4 11" id="KW-0949">S-adenosyl-L-methionine</keyword>
<dbReference type="HAMAP" id="MF_01547">
    <property type="entry name" value="RNA_methyltr_E"/>
    <property type="match status" value="1"/>
</dbReference>
<keyword evidence="2 11" id="KW-0489">Methyltransferase</keyword>
<evidence type="ECO:0000256" key="5">
    <source>
        <dbReference type="ARBA" id="ARBA00037569"/>
    </source>
</evidence>
<dbReference type="Proteomes" id="UP000229784">
    <property type="component" value="Unassembled WGS sequence"/>
</dbReference>
<evidence type="ECO:0000256" key="8">
    <source>
        <dbReference type="ARBA" id="ARBA00041995"/>
    </source>
</evidence>
<evidence type="ECO:0000259" key="13">
    <source>
        <dbReference type="Pfam" id="PF01728"/>
    </source>
</evidence>
<dbReference type="EMBL" id="PEXQ01000002">
    <property type="protein sequence ID" value="PIU16603.1"/>
    <property type="molecule type" value="Genomic_DNA"/>
</dbReference>
<evidence type="ECO:0000256" key="12">
    <source>
        <dbReference type="PIRSR" id="PIRSR005461-1"/>
    </source>
</evidence>
<name>A0A2M6XVI0_9BACT</name>
<dbReference type="AlphaFoldDB" id="A0A2M6XVI0"/>
<dbReference type="PIRSF" id="PIRSF005461">
    <property type="entry name" value="23S_rRNA_mtase"/>
    <property type="match status" value="1"/>
</dbReference>
<keyword evidence="1 11" id="KW-0698">rRNA processing</keyword>
<comment type="function">
    <text evidence="5 11">Specifically methylates the uridine in position 2552 of 23S rRNA at the 2'-O position of the ribose in the fully assembled 50S ribosomal subunit.</text>
</comment>
<dbReference type="Gene3D" id="3.40.50.150">
    <property type="entry name" value="Vaccinia Virus protein VP39"/>
    <property type="match status" value="1"/>
</dbReference>
<dbReference type="InterPro" id="IPR015507">
    <property type="entry name" value="rRNA-MeTfrase_E"/>
</dbReference>
<dbReference type="PANTHER" id="PTHR10920:SF18">
    <property type="entry name" value="RRNA METHYLTRANSFERASE 2, MITOCHONDRIAL"/>
    <property type="match status" value="1"/>
</dbReference>
<evidence type="ECO:0000256" key="11">
    <source>
        <dbReference type="HAMAP-Rule" id="MF_01547"/>
    </source>
</evidence>
<dbReference type="Pfam" id="PF01728">
    <property type="entry name" value="FtsJ"/>
    <property type="match status" value="1"/>
</dbReference>
<feature type="domain" description="Ribosomal RNA methyltransferase FtsJ" evidence="13">
    <location>
        <begin position="20"/>
        <end position="219"/>
    </location>
</feature>
<evidence type="ECO:0000256" key="1">
    <source>
        <dbReference type="ARBA" id="ARBA00022552"/>
    </source>
</evidence>
<dbReference type="SUPFAM" id="SSF53335">
    <property type="entry name" value="S-adenosyl-L-methionine-dependent methyltransferases"/>
    <property type="match status" value="1"/>
</dbReference>
<dbReference type="PANTHER" id="PTHR10920">
    <property type="entry name" value="RIBOSOMAL RNA METHYLTRANSFERASE"/>
    <property type="match status" value="1"/>
</dbReference>
<feature type="active site" description="Proton acceptor" evidence="11 12">
    <location>
        <position position="176"/>
    </location>
</feature>